<feature type="transmembrane region" description="Helical" evidence="2">
    <location>
        <begin position="30"/>
        <end position="51"/>
    </location>
</feature>
<keyword evidence="5" id="KW-1185">Reference proteome</keyword>
<dbReference type="SUPFAM" id="SSF55486">
    <property type="entry name" value="Metalloproteases ('zincins'), catalytic domain"/>
    <property type="match status" value="1"/>
</dbReference>
<keyword evidence="2" id="KW-1133">Transmembrane helix</keyword>
<name>W4NCH1_9BIFI</name>
<dbReference type="PATRIC" id="fig|1435051.3.peg.348"/>
<dbReference type="STRING" id="1435051.BMOU_0360"/>
<dbReference type="InterPro" id="IPR022603">
    <property type="entry name" value="DUF3152"/>
</dbReference>
<dbReference type="Pfam" id="PF11350">
    <property type="entry name" value="DUF3152"/>
    <property type="match status" value="1"/>
</dbReference>
<protein>
    <submittedName>
        <fullName evidence="4">Membrane protein</fullName>
    </submittedName>
</protein>
<evidence type="ECO:0000313" key="5">
    <source>
        <dbReference type="Proteomes" id="UP000019155"/>
    </source>
</evidence>
<dbReference type="eggNOG" id="COG5479">
    <property type="taxonomic scope" value="Bacteria"/>
</dbReference>
<evidence type="ECO:0000256" key="2">
    <source>
        <dbReference type="SAM" id="Phobius"/>
    </source>
</evidence>
<feature type="compositionally biased region" description="Low complexity" evidence="1">
    <location>
        <begin position="84"/>
        <end position="93"/>
    </location>
</feature>
<comment type="caution">
    <text evidence="4">The sequence shown here is derived from an EMBL/GenBank/DDBJ whole genome shotgun (WGS) entry which is preliminary data.</text>
</comment>
<evidence type="ECO:0000256" key="1">
    <source>
        <dbReference type="SAM" id="MobiDB-lite"/>
    </source>
</evidence>
<proteinExistence type="predicted"/>
<dbReference type="AlphaFoldDB" id="W4NCH1"/>
<dbReference type="Proteomes" id="UP000019155">
    <property type="component" value="Unassembled WGS sequence"/>
</dbReference>
<feature type="domain" description="DUF3152" evidence="3">
    <location>
        <begin position="129"/>
        <end position="282"/>
    </location>
</feature>
<dbReference type="GeneID" id="97503020"/>
<keyword evidence="2" id="KW-0812">Transmembrane</keyword>
<reference evidence="4 5" key="1">
    <citation type="journal article" date="2014" name="Genome Announc.">
        <title>The Genome Sequence of Bifidobacterium moukalabense DSM 27321 Highlights the Close Phylogenetic Relatedness with the Bifidobacterium dentium Taxon.</title>
        <authorList>
            <person name="Lugli G.A."/>
            <person name="Duranti S."/>
            <person name="Milani C."/>
            <person name="Turroni F."/>
            <person name="Viappiani A."/>
            <person name="Mangifesta M."/>
            <person name="van Sinderen D."/>
            <person name="Ventura M."/>
        </authorList>
    </citation>
    <scope>NUCLEOTIDE SEQUENCE [LARGE SCALE GENOMIC DNA]</scope>
    <source>
        <strain evidence="4 5">DSM 27321</strain>
    </source>
</reference>
<dbReference type="EMBL" id="AZMV01000001">
    <property type="protein sequence ID" value="ETY72340.1"/>
    <property type="molecule type" value="Genomic_DNA"/>
</dbReference>
<accession>W4NCH1</accession>
<organism evidence="4 5">
    <name type="scientific">Bifidobacterium moukalabense DSM 27321</name>
    <dbReference type="NCBI Taxonomy" id="1435051"/>
    <lineage>
        <taxon>Bacteria</taxon>
        <taxon>Bacillati</taxon>
        <taxon>Actinomycetota</taxon>
        <taxon>Actinomycetes</taxon>
        <taxon>Bifidobacteriales</taxon>
        <taxon>Bifidobacteriaceae</taxon>
        <taxon>Bifidobacterium</taxon>
    </lineage>
</organism>
<feature type="region of interest" description="Disordered" evidence="1">
    <location>
        <begin position="59"/>
        <end position="98"/>
    </location>
</feature>
<sequence length="296" mass="32546">MRFIRYVLRALNPKTAVTMDSRQVFRIRRCVVAGVIAVLVIAMVSCGVYGVKMHAQRAAQASQSTTSTGKTTAKRQNSKKDSSGKQSQKSQDNADNADTEDLVQAELKNQSAPLTDDQRNEILAKAQQTARDNGHEPTQYTYCVAQKGDVGSLDDFANAVYRILNGERGWSRAGATFVQGADGSCDFNIVLSEARYMTTFSPDCSTEYSCRVDENVIINDDRWNGGTNDWLSAGGDMARYRVMVINHEVGHRLGHTDNETTCAGAGQLAPLMQEQSMHLDGCATNEYPLDGELWIK</sequence>
<keyword evidence="2" id="KW-0472">Membrane</keyword>
<gene>
    <name evidence="4" type="ORF">BMOU_0360</name>
</gene>
<evidence type="ECO:0000313" key="4">
    <source>
        <dbReference type="EMBL" id="ETY72340.1"/>
    </source>
</evidence>
<dbReference type="RefSeq" id="WP_235143646.1">
    <property type="nucleotide sequence ID" value="NZ_AZMV01000001.1"/>
</dbReference>
<feature type="compositionally biased region" description="Low complexity" evidence="1">
    <location>
        <begin position="59"/>
        <end position="71"/>
    </location>
</feature>
<evidence type="ECO:0000259" key="3">
    <source>
        <dbReference type="Pfam" id="PF11350"/>
    </source>
</evidence>